<dbReference type="Proteomes" id="UP000195221">
    <property type="component" value="Unassembled WGS sequence"/>
</dbReference>
<evidence type="ECO:0000313" key="2">
    <source>
        <dbReference type="Proteomes" id="UP000195221"/>
    </source>
</evidence>
<protein>
    <submittedName>
        <fullName evidence="1">Uncharacterized protein</fullName>
    </submittedName>
</protein>
<organism evidence="1 2">
    <name type="scientific">Caballeronia sordidicola</name>
    <name type="common">Burkholderia sordidicola</name>
    <dbReference type="NCBI Taxonomy" id="196367"/>
    <lineage>
        <taxon>Bacteria</taxon>
        <taxon>Pseudomonadati</taxon>
        <taxon>Pseudomonadota</taxon>
        <taxon>Betaproteobacteria</taxon>
        <taxon>Burkholderiales</taxon>
        <taxon>Burkholderiaceae</taxon>
        <taxon>Caballeronia</taxon>
    </lineage>
</organism>
<accession>A0A242MKN1</accession>
<comment type="caution">
    <text evidence="1">The sequence shown here is derived from an EMBL/GenBank/DDBJ whole genome shotgun (WGS) entry which is preliminary data.</text>
</comment>
<sequence>MQKDAEVMQRIDVIGTLLQDLPVTAFSLGHLTGLMVTESSGIRFGELVHGRRFSAKWMT</sequence>
<evidence type="ECO:0000313" key="1">
    <source>
        <dbReference type="EMBL" id="OTP71523.1"/>
    </source>
</evidence>
<name>A0A242MKN1_CABSO</name>
<dbReference type="AlphaFoldDB" id="A0A242MKN1"/>
<reference evidence="1 2" key="1">
    <citation type="submission" date="2017-03" db="EMBL/GenBank/DDBJ databases">
        <title>Genome analysis of strain PAMC 26577.</title>
        <authorList>
            <person name="Oh H.-M."/>
            <person name="Yang J.-A."/>
        </authorList>
    </citation>
    <scope>NUCLEOTIDE SEQUENCE [LARGE SCALE GENOMIC DNA]</scope>
    <source>
        <strain evidence="1 2">PAMC 26577</strain>
    </source>
</reference>
<proteinExistence type="predicted"/>
<dbReference type="EMBL" id="NBTZ01000101">
    <property type="protein sequence ID" value="OTP71523.1"/>
    <property type="molecule type" value="Genomic_DNA"/>
</dbReference>
<gene>
    <name evidence="1" type="ORF">PAMC26577_24020</name>
</gene>